<comment type="similarity">
    <text evidence="1 3">Belongs to the RelE toxin family.</text>
</comment>
<dbReference type="AlphaFoldDB" id="A0A480A0G6"/>
<dbReference type="Gene3D" id="3.30.2310.20">
    <property type="entry name" value="RelE-like"/>
    <property type="match status" value="1"/>
</dbReference>
<evidence type="ECO:0000256" key="1">
    <source>
        <dbReference type="ARBA" id="ARBA00006226"/>
    </source>
</evidence>
<dbReference type="InterPro" id="IPR007712">
    <property type="entry name" value="RelE/ParE_toxin"/>
</dbReference>
<accession>A0A480A0G6</accession>
<dbReference type="InterPro" id="IPR028344">
    <property type="entry name" value="ParE1/4"/>
</dbReference>
<dbReference type="PANTHER" id="PTHR33755">
    <property type="entry name" value="TOXIN PARE1-RELATED"/>
    <property type="match status" value="1"/>
</dbReference>
<dbReference type="Pfam" id="PF05016">
    <property type="entry name" value="ParE_toxin"/>
    <property type="match status" value="1"/>
</dbReference>
<evidence type="ECO:0000256" key="2">
    <source>
        <dbReference type="ARBA" id="ARBA00022649"/>
    </source>
</evidence>
<keyword evidence="5" id="KW-1185">Reference proteome</keyword>
<comment type="caution">
    <text evidence="4">The sequence shown here is derived from an EMBL/GenBank/DDBJ whole genome shotgun (WGS) entry which is preliminary data.</text>
</comment>
<dbReference type="PANTHER" id="PTHR33755:SF6">
    <property type="entry name" value="PLASMID STABILIZATION SYSTEM PROTEIN"/>
    <property type="match status" value="1"/>
</dbReference>
<protein>
    <recommendedName>
        <fullName evidence="3">Toxin</fullName>
    </recommendedName>
</protein>
<evidence type="ECO:0000313" key="5">
    <source>
        <dbReference type="Proteomes" id="UP000300142"/>
    </source>
</evidence>
<sequence length="99" mass="11515">MNSYRLSKLAEQDLEDIWVYIAQNNQIAVDTEIAKILNCFPKLAKFPGMGRSRDDLLPELRSFPVKPYIVFYTKIDDGIEIVRILHHSRDINSQFTTDN</sequence>
<dbReference type="Proteomes" id="UP000300142">
    <property type="component" value="Unassembled WGS sequence"/>
</dbReference>
<dbReference type="InterPro" id="IPR051803">
    <property type="entry name" value="TA_system_RelE-like_toxin"/>
</dbReference>
<dbReference type="EMBL" id="BJCE01000058">
    <property type="protein sequence ID" value="GCL37008.1"/>
    <property type="molecule type" value="Genomic_DNA"/>
</dbReference>
<evidence type="ECO:0000256" key="3">
    <source>
        <dbReference type="PIRNR" id="PIRNR029218"/>
    </source>
</evidence>
<gene>
    <name evidence="4" type="ORF">SR1949_21150</name>
</gene>
<evidence type="ECO:0000313" key="4">
    <source>
        <dbReference type="EMBL" id="GCL37008.1"/>
    </source>
</evidence>
<dbReference type="RefSeq" id="WP_096568192.1">
    <property type="nucleotide sequence ID" value="NZ_BJCE01000058.1"/>
</dbReference>
<name>A0A480A0G6_9CYAN</name>
<proteinExistence type="inferred from homology"/>
<keyword evidence="2" id="KW-1277">Toxin-antitoxin system</keyword>
<reference evidence="5" key="1">
    <citation type="submission" date="2019-02" db="EMBL/GenBank/DDBJ databases">
        <title>Draft genome sequence of Sphaerospermopsis reniformis NIES-1949.</title>
        <authorList>
            <person name="Yamaguchi H."/>
            <person name="Suzuki S."/>
            <person name="Kawachi M."/>
        </authorList>
    </citation>
    <scope>NUCLEOTIDE SEQUENCE [LARGE SCALE GENOMIC DNA]</scope>
    <source>
        <strain evidence="5">NIES-1949</strain>
    </source>
</reference>
<dbReference type="InterPro" id="IPR035093">
    <property type="entry name" value="RelE/ParE_toxin_dom_sf"/>
</dbReference>
<organism evidence="4 5">
    <name type="scientific">Sphaerospermopsis reniformis</name>
    <dbReference type="NCBI Taxonomy" id="531300"/>
    <lineage>
        <taxon>Bacteria</taxon>
        <taxon>Bacillati</taxon>
        <taxon>Cyanobacteriota</taxon>
        <taxon>Cyanophyceae</taxon>
        <taxon>Nostocales</taxon>
        <taxon>Aphanizomenonaceae</taxon>
        <taxon>Sphaerospermopsis</taxon>
    </lineage>
</organism>
<dbReference type="PIRSF" id="PIRSF029218">
    <property type="entry name" value="ParE"/>
    <property type="match status" value="1"/>
</dbReference>